<dbReference type="EMBL" id="QZCG01000002">
    <property type="protein sequence ID" value="RJE87964.1"/>
    <property type="molecule type" value="Genomic_DNA"/>
</dbReference>
<dbReference type="Proteomes" id="UP000284202">
    <property type="component" value="Unassembled WGS sequence"/>
</dbReference>
<organism evidence="1 2">
    <name type="scientific">Paracoccus onubensis</name>
    <dbReference type="NCBI Taxonomy" id="1675788"/>
    <lineage>
        <taxon>Bacteria</taxon>
        <taxon>Pseudomonadati</taxon>
        <taxon>Pseudomonadota</taxon>
        <taxon>Alphaproteobacteria</taxon>
        <taxon>Rhodobacterales</taxon>
        <taxon>Paracoccaceae</taxon>
        <taxon>Paracoccus</taxon>
    </lineage>
</organism>
<evidence type="ECO:0000313" key="2">
    <source>
        <dbReference type="Proteomes" id="UP000284202"/>
    </source>
</evidence>
<gene>
    <name evidence="1" type="ORF">D3P04_03320</name>
</gene>
<keyword evidence="2" id="KW-1185">Reference proteome</keyword>
<dbReference type="Gene3D" id="1.10.3230.30">
    <property type="entry name" value="Phage gp6-like head-tail connector protein"/>
    <property type="match status" value="1"/>
</dbReference>
<dbReference type="OrthoDB" id="7775366at2"/>
<dbReference type="InterPro" id="IPR021146">
    <property type="entry name" value="Phage_gp6-like_head-tail"/>
</dbReference>
<dbReference type="CDD" id="cd08054">
    <property type="entry name" value="gp6"/>
    <property type="match status" value="1"/>
</dbReference>
<sequence length="114" mass="12622">MIVSLADLKSHLRVGGDDFDADIQSYADAAEARVRNWIGRAVYAVGDPLPDTDSPDYDPYQMVADGAIIVAIKMLVFHMFWNRGGNDGTQNDAVPPQGVRDLLSGYRIFYRSEV</sequence>
<dbReference type="InterPro" id="IPR006450">
    <property type="entry name" value="Phage_HK97_gp6-like"/>
</dbReference>
<dbReference type="RefSeq" id="WP_119745934.1">
    <property type="nucleotide sequence ID" value="NZ_QZCG01000002.1"/>
</dbReference>
<protein>
    <submittedName>
        <fullName evidence="1">Phage gp6-like head-tail connector protein</fullName>
    </submittedName>
</protein>
<name>A0A418T449_9RHOB</name>
<dbReference type="Pfam" id="PF05135">
    <property type="entry name" value="Phage_connect_1"/>
    <property type="match status" value="1"/>
</dbReference>
<accession>A0A418T449</accession>
<dbReference type="NCBIfam" id="TIGR01560">
    <property type="entry name" value="put_DNA_pack"/>
    <property type="match status" value="1"/>
</dbReference>
<reference evidence="2" key="1">
    <citation type="submission" date="2018-09" db="EMBL/GenBank/DDBJ databases">
        <title>Acidovorax cavernicola nov. sp. isolated from Gruta de las Maravillas (Aracena, Spain).</title>
        <authorList>
            <person name="Jurado V."/>
            <person name="Gutierrez-Patricio S."/>
            <person name="Gonzalez-Pimentel J.L."/>
            <person name="Miller A.Z."/>
            <person name="Laiz L."/>
            <person name="Saiz-Jimenez C."/>
        </authorList>
    </citation>
    <scope>NUCLEOTIDE SEQUENCE [LARGE SCALE GENOMIC DNA]</scope>
    <source>
        <strain evidence="2">1011MAR3C25</strain>
    </source>
</reference>
<dbReference type="AlphaFoldDB" id="A0A418T449"/>
<proteinExistence type="predicted"/>
<comment type="caution">
    <text evidence="1">The sequence shown here is derived from an EMBL/GenBank/DDBJ whole genome shotgun (WGS) entry which is preliminary data.</text>
</comment>
<evidence type="ECO:0000313" key="1">
    <source>
        <dbReference type="EMBL" id="RJE87964.1"/>
    </source>
</evidence>